<keyword evidence="2" id="KW-1185">Reference proteome</keyword>
<dbReference type="eggNOG" id="COG0326">
    <property type="taxonomic scope" value="Bacteria"/>
</dbReference>
<evidence type="ECO:0008006" key="3">
    <source>
        <dbReference type="Google" id="ProtNLM"/>
    </source>
</evidence>
<reference evidence="1 2" key="1">
    <citation type="journal article" date="2014" name="Nature">
        <title>Sequential evolution of bacterial morphology by co-option of a developmental regulator.</title>
        <authorList>
            <person name="Jiang C."/>
            <person name="Brown P.J."/>
            <person name="Ducret A."/>
            <person name="Brun Y.V."/>
        </authorList>
    </citation>
    <scope>NUCLEOTIDE SEQUENCE [LARGE SCALE GENOMIC DNA]</scope>
    <source>
        <strain evidence="1 2">DSM 16100</strain>
    </source>
</reference>
<proteinExistence type="predicted"/>
<dbReference type="RefSeq" id="WP_018083320.1">
    <property type="nucleotide sequence ID" value="NZ_AQWM01000028.1"/>
</dbReference>
<dbReference type="PATRIC" id="fig|1121022.4.peg.2651"/>
<dbReference type="AlphaFoldDB" id="V4P7J9"/>
<dbReference type="Gene3D" id="3.30.565.10">
    <property type="entry name" value="Histidine kinase-like ATPase, C-terminal domain"/>
    <property type="match status" value="1"/>
</dbReference>
<dbReference type="Pfam" id="PF13589">
    <property type="entry name" value="HATPase_c_3"/>
    <property type="match status" value="1"/>
</dbReference>
<sequence>MIDKKIKTAGSEVDSVNVQIGPQFLNLFSQQLYSSPNKAFEELISNSWDADAENVYVGIPEKLNSPDSQIWILDDGISMDIGGFKDLWSVAKSKKRNPDYQAKRKPIGKFGVGKLATYLLANELTYVCKAPDGKIRAITMDYRDIDREENREKLHIEALPLAVREVTLADVKEMLSPDEGRDAVIELLSKDVPAIVKADYFDEFGGAKNEPSKREKTWTLAILSDLKAAGQDIKSGWIKRLLRTSLPLGDSIRISVNDEVIVPKKVDTRVLEEWIIGKDYDFESIQVNGEPVAVTHHKTPYPHIKIEGIGELTGTVRLFGDKISGGKSDDLESSNGFIVNVLGRNILPEDPYFGLTNLNHSTWASFRAAVKANYLDGKISVDREGVATSRELAVTREILMRFFNTARNAAKKSVEDSWPSQGDAIAGKMGERMPFQPLERLVDDYLASSDQIPDFIDTGNIGDAATFRKMWREQIIGSPEKLVRNTVMSEMGPSEKLVRYDVARQEIVINKSHPFSIEYSDSPEQLRMLQDSALVEFLTDTYMLDSGLPEDRLAEISDYRDRMLRLVATLRRRTAPQIVKLLSEVTDHVKGFEVIVGDALDYLGFVVERLGQTGKPEGVASAIVSRENDQEKQDYKLTYDAKSSVHGKASAGNVGVSGLARHKKDYDADFALVVAPSFATGALEKECLTSKVTPMTAETLGRLVSLTLRQGPLDLRKIKPLFELYSPQETSDWVSTFEQTLSQGTLLTIGVILEALDRVVSTNPKLPDIIHASQIAERCREILKNDEFPHKRNIVAAMQGLQLIVPSVISANTNGDVYLLTTPKKIAEALQIQLDAIPAKYQKGPLTLALGK</sequence>
<organism evidence="1 2">
    <name type="scientific">Asticcacaulis benevestitus DSM 16100 = ATCC BAA-896</name>
    <dbReference type="NCBI Taxonomy" id="1121022"/>
    <lineage>
        <taxon>Bacteria</taxon>
        <taxon>Pseudomonadati</taxon>
        <taxon>Pseudomonadota</taxon>
        <taxon>Alphaproteobacteria</taxon>
        <taxon>Caulobacterales</taxon>
        <taxon>Caulobacteraceae</taxon>
        <taxon>Asticcacaulis</taxon>
    </lineage>
</organism>
<dbReference type="OrthoDB" id="9816482at2"/>
<dbReference type="STRING" id="1121022.GCA_000376105_03637"/>
<protein>
    <recommendedName>
        <fullName evidence="3">Histidine kinase/HSP90-like ATPase domain-containing protein</fullName>
    </recommendedName>
</protein>
<gene>
    <name evidence="1" type="ORF">ABENE_13055</name>
</gene>
<dbReference type="InterPro" id="IPR036890">
    <property type="entry name" value="HATPase_C_sf"/>
</dbReference>
<name>V4P7J9_9CAUL</name>
<dbReference type="EMBL" id="AWGB01000027">
    <property type="protein sequence ID" value="ESQ89927.1"/>
    <property type="molecule type" value="Genomic_DNA"/>
</dbReference>
<comment type="caution">
    <text evidence="1">The sequence shown here is derived from an EMBL/GenBank/DDBJ whole genome shotgun (WGS) entry which is preliminary data.</text>
</comment>
<dbReference type="SUPFAM" id="SSF55874">
    <property type="entry name" value="ATPase domain of HSP90 chaperone/DNA topoisomerase II/histidine kinase"/>
    <property type="match status" value="1"/>
</dbReference>
<dbReference type="Proteomes" id="UP000017837">
    <property type="component" value="Unassembled WGS sequence"/>
</dbReference>
<accession>V4P7J9</accession>
<evidence type="ECO:0000313" key="1">
    <source>
        <dbReference type="EMBL" id="ESQ89927.1"/>
    </source>
</evidence>
<evidence type="ECO:0000313" key="2">
    <source>
        <dbReference type="Proteomes" id="UP000017837"/>
    </source>
</evidence>